<evidence type="ECO:0000313" key="3">
    <source>
        <dbReference type="Proteomes" id="UP000648239"/>
    </source>
</evidence>
<sequence>MKLRNKTATVLLMACLAVGLFAAPPVSAEISAECDDQGRYVRMVYRTNASVKNLKIWSANRKVRPNIFPLNPEGDALMDSWPYHVENRHDGNRPYVVWSRFNGYDYDLVWSRWGDDGWSPVQWVEFNTHFGVDQDANLASHPDTGRPHLVWWSDEGGIGRVYLSIFLHSRWMGRFLVSDLDVDSRYPVVEFVEDNKIKVTYDTVDGPVSRLVVFNAPQTITDDIDPMTHLKRELQNSNNGF</sequence>
<comment type="caution">
    <text evidence="2">The sequence shown here is derived from an EMBL/GenBank/DDBJ whole genome shotgun (WGS) entry which is preliminary data.</text>
</comment>
<dbReference type="AlphaFoldDB" id="A0A8J7CCM2"/>
<protein>
    <submittedName>
        <fullName evidence="2">Uncharacterized protein</fullName>
    </submittedName>
</protein>
<evidence type="ECO:0000256" key="1">
    <source>
        <dbReference type="SAM" id="SignalP"/>
    </source>
</evidence>
<feature type="chain" id="PRO_5035306487" evidence="1">
    <location>
        <begin position="29"/>
        <end position="241"/>
    </location>
</feature>
<dbReference type="SUPFAM" id="SSF89372">
    <property type="entry name" value="Fucose-specific lectin"/>
    <property type="match status" value="1"/>
</dbReference>
<proteinExistence type="predicted"/>
<dbReference type="Proteomes" id="UP000648239">
    <property type="component" value="Unassembled WGS sequence"/>
</dbReference>
<evidence type="ECO:0000313" key="2">
    <source>
        <dbReference type="EMBL" id="MBD3867632.1"/>
    </source>
</evidence>
<gene>
    <name evidence="2" type="ORF">IFK94_05860</name>
</gene>
<keyword evidence="1" id="KW-0732">Signal</keyword>
<name>A0A8J7CCM2_9BACT</name>
<accession>A0A8J7CCM2</accession>
<feature type="signal peptide" evidence="1">
    <location>
        <begin position="1"/>
        <end position="28"/>
    </location>
</feature>
<dbReference type="EMBL" id="JACXWD010000013">
    <property type="protein sequence ID" value="MBD3867632.1"/>
    <property type="molecule type" value="Genomic_DNA"/>
</dbReference>
<reference evidence="2 3" key="1">
    <citation type="submission" date="2020-08" db="EMBL/GenBank/DDBJ databases">
        <title>Acidobacteriota in marine sediments use diverse sulfur dissimilation pathways.</title>
        <authorList>
            <person name="Wasmund K."/>
        </authorList>
    </citation>
    <scope>NUCLEOTIDE SEQUENCE [LARGE SCALE GENOMIC DNA]</scope>
    <source>
        <strain evidence="2">MAG AM4</strain>
    </source>
</reference>
<organism evidence="2 3">
    <name type="scientific">Candidatus Polarisedimenticola svalbardensis</name>
    <dbReference type="NCBI Taxonomy" id="2886004"/>
    <lineage>
        <taxon>Bacteria</taxon>
        <taxon>Pseudomonadati</taxon>
        <taxon>Acidobacteriota</taxon>
        <taxon>Candidatus Polarisedimenticolia</taxon>
        <taxon>Candidatus Polarisedimenticolales</taxon>
        <taxon>Candidatus Polarisedimenticolaceae</taxon>
        <taxon>Candidatus Polarisedimenticola</taxon>
    </lineage>
</organism>